<organism evidence="3 4">
    <name type="scientific">Dyella monticola</name>
    <dbReference type="NCBI Taxonomy" id="1927958"/>
    <lineage>
        <taxon>Bacteria</taxon>
        <taxon>Pseudomonadati</taxon>
        <taxon>Pseudomonadota</taxon>
        <taxon>Gammaproteobacteria</taxon>
        <taxon>Lysobacterales</taxon>
        <taxon>Rhodanobacteraceae</taxon>
        <taxon>Dyella</taxon>
    </lineage>
</organism>
<accession>A0A370WSV1</accession>
<protein>
    <submittedName>
        <fullName evidence="3">DUF3761 domain-containing protein</fullName>
    </submittedName>
</protein>
<feature type="chain" id="PRO_5016563195" evidence="2">
    <location>
        <begin position="22"/>
        <end position="102"/>
    </location>
</feature>
<dbReference type="InterPro" id="IPR022236">
    <property type="entry name" value="DUF3761"/>
</dbReference>
<dbReference type="AlphaFoldDB" id="A0A370WSV1"/>
<dbReference type="RefSeq" id="WP_115497178.1">
    <property type="nucleotide sequence ID" value="NZ_QRBE01000015.1"/>
</dbReference>
<dbReference type="EMBL" id="QRBE01000015">
    <property type="protein sequence ID" value="RDS79248.1"/>
    <property type="molecule type" value="Genomic_DNA"/>
</dbReference>
<keyword evidence="4" id="KW-1185">Reference proteome</keyword>
<feature type="signal peptide" evidence="2">
    <location>
        <begin position="1"/>
        <end position="21"/>
    </location>
</feature>
<evidence type="ECO:0000313" key="4">
    <source>
        <dbReference type="Proteomes" id="UP000254258"/>
    </source>
</evidence>
<evidence type="ECO:0000256" key="2">
    <source>
        <dbReference type="SAM" id="SignalP"/>
    </source>
</evidence>
<dbReference type="Pfam" id="PF12587">
    <property type="entry name" value="DUF3761"/>
    <property type="match status" value="1"/>
</dbReference>
<evidence type="ECO:0000313" key="3">
    <source>
        <dbReference type="EMBL" id="RDS79248.1"/>
    </source>
</evidence>
<name>A0A370WSV1_9GAMM</name>
<feature type="region of interest" description="Disordered" evidence="1">
    <location>
        <begin position="19"/>
        <end position="40"/>
    </location>
</feature>
<comment type="caution">
    <text evidence="3">The sequence shown here is derived from an EMBL/GenBank/DDBJ whole genome shotgun (WGS) entry which is preliminary data.</text>
</comment>
<keyword evidence="2" id="KW-0732">Signal</keyword>
<reference evidence="3 4" key="1">
    <citation type="submission" date="2018-07" db="EMBL/GenBank/DDBJ databases">
        <title>Dyella monticola sp. nov. and Dyella psychrodurans sp. nov. isolated from monsoon evergreen broad-leaved forest soil of Dinghu Mountain, China.</title>
        <authorList>
            <person name="Gao Z."/>
            <person name="Qiu L."/>
        </authorList>
    </citation>
    <scope>NUCLEOTIDE SEQUENCE [LARGE SCALE GENOMIC DNA]</scope>
    <source>
        <strain evidence="3 4">4G-K06</strain>
    </source>
</reference>
<dbReference type="OrthoDB" id="4751721at2"/>
<proteinExistence type="predicted"/>
<sequence>MPIRICLFLALAFGLSTPASAQEAQATPPPPPTQRVTNGSTQLIEPGNYVNRDGLLVHRPAHTVSGTAPSGASAQCRDGSYSFSLHHRGTCSRHGGVLRWLN</sequence>
<gene>
    <name evidence="3" type="ORF">DWU98_19050</name>
</gene>
<evidence type="ECO:0000256" key="1">
    <source>
        <dbReference type="SAM" id="MobiDB-lite"/>
    </source>
</evidence>
<dbReference type="Proteomes" id="UP000254258">
    <property type="component" value="Unassembled WGS sequence"/>
</dbReference>